<evidence type="ECO:0000313" key="3">
    <source>
        <dbReference type="Proteomes" id="UP001500432"/>
    </source>
</evidence>
<feature type="compositionally biased region" description="Gly residues" evidence="1">
    <location>
        <begin position="189"/>
        <end position="200"/>
    </location>
</feature>
<evidence type="ECO:0000313" key="2">
    <source>
        <dbReference type="EMBL" id="GAA2199738.1"/>
    </source>
</evidence>
<protein>
    <recommendedName>
        <fullName evidence="4">Lipoprotein</fullName>
    </recommendedName>
</protein>
<reference evidence="2 3" key="1">
    <citation type="journal article" date="2019" name="Int. J. Syst. Evol. Microbiol.">
        <title>The Global Catalogue of Microorganisms (GCM) 10K type strain sequencing project: providing services to taxonomists for standard genome sequencing and annotation.</title>
        <authorList>
            <consortium name="The Broad Institute Genomics Platform"/>
            <consortium name="The Broad Institute Genome Sequencing Center for Infectious Disease"/>
            <person name="Wu L."/>
            <person name="Ma J."/>
        </authorList>
    </citation>
    <scope>NUCLEOTIDE SEQUENCE [LARGE SCALE GENOMIC DNA]</scope>
    <source>
        <strain evidence="2 3">JCM 16034</strain>
    </source>
</reference>
<name>A0ABN3BSN7_9MICC</name>
<sequence length="249" mass="24296">MLGLVVGLALAAGLTGCGSGTPAAPRATAGGGSPSSSAAAATAAAAATTAGTAAAASSAPPTATADLSTFTFTTQKLSLRYPAEWTVEAKTFPRGPVMGESAEFRDAAGKAVLTVMINATSYDVGWPVQRTVIESAALPGLAAGGWSPALQYSFFAEEPTGGGGLGALCTLKLSGEVPANGPGTLRGLPQGGPAQGGPAQGPGPSGPYLPGVELGPEVEKCGSVDGARAWWASPEGRQVKAMLLSLTAG</sequence>
<keyword evidence="3" id="KW-1185">Reference proteome</keyword>
<organism evidence="2 3">
    <name type="scientific">Sinomonas flava</name>
    <dbReference type="NCBI Taxonomy" id="496857"/>
    <lineage>
        <taxon>Bacteria</taxon>
        <taxon>Bacillati</taxon>
        <taxon>Actinomycetota</taxon>
        <taxon>Actinomycetes</taxon>
        <taxon>Micrococcales</taxon>
        <taxon>Micrococcaceae</taxon>
        <taxon>Sinomonas</taxon>
    </lineage>
</organism>
<evidence type="ECO:0008006" key="4">
    <source>
        <dbReference type="Google" id="ProtNLM"/>
    </source>
</evidence>
<dbReference type="Proteomes" id="UP001500432">
    <property type="component" value="Unassembled WGS sequence"/>
</dbReference>
<comment type="caution">
    <text evidence="2">The sequence shown here is derived from an EMBL/GenBank/DDBJ whole genome shotgun (WGS) entry which is preliminary data.</text>
</comment>
<evidence type="ECO:0000256" key="1">
    <source>
        <dbReference type="SAM" id="MobiDB-lite"/>
    </source>
</evidence>
<dbReference type="EMBL" id="BAAAQW010000005">
    <property type="protein sequence ID" value="GAA2199738.1"/>
    <property type="molecule type" value="Genomic_DNA"/>
</dbReference>
<gene>
    <name evidence="2" type="ORF">GCM10009849_17320</name>
</gene>
<proteinExistence type="predicted"/>
<feature type="region of interest" description="Disordered" evidence="1">
    <location>
        <begin position="180"/>
        <end position="214"/>
    </location>
</feature>
<accession>A0ABN3BSN7</accession>